<proteinExistence type="inferred from homology"/>
<keyword evidence="1 6" id="KW-0645">Protease</keyword>
<gene>
    <name evidence="9" type="ORF">ELX58_04505</name>
</gene>
<dbReference type="GO" id="GO:0046872">
    <property type="term" value="F:metal ion binding"/>
    <property type="evidence" value="ECO:0007669"/>
    <property type="project" value="UniProtKB-KW"/>
</dbReference>
<evidence type="ECO:0000256" key="5">
    <source>
        <dbReference type="ARBA" id="ARBA00023049"/>
    </source>
</evidence>
<keyword evidence="10" id="KW-1185">Reference proteome</keyword>
<comment type="cofactor">
    <cofactor evidence="6">
        <name>Zn(2+)</name>
        <dbReference type="ChEBI" id="CHEBI:29105"/>
    </cofactor>
    <text evidence="6">Binds 1 zinc ion per subunit.</text>
</comment>
<dbReference type="Proteomes" id="UP000294321">
    <property type="component" value="Chromosome"/>
</dbReference>
<keyword evidence="4 6" id="KW-0862">Zinc</keyword>
<keyword evidence="7" id="KW-0175">Coiled coil</keyword>
<dbReference type="EMBL" id="CP034726">
    <property type="protein sequence ID" value="QBP18409.1"/>
    <property type="molecule type" value="Genomic_DNA"/>
</dbReference>
<name>A0A4V1ALQ4_9LACO</name>
<evidence type="ECO:0000313" key="10">
    <source>
        <dbReference type="Proteomes" id="UP000294321"/>
    </source>
</evidence>
<evidence type="ECO:0000256" key="6">
    <source>
        <dbReference type="RuleBase" id="RU003983"/>
    </source>
</evidence>
<dbReference type="RefSeq" id="WP_133441968.1">
    <property type="nucleotide sequence ID" value="NZ_CP034726.1"/>
</dbReference>
<evidence type="ECO:0000256" key="4">
    <source>
        <dbReference type="ARBA" id="ARBA00022833"/>
    </source>
</evidence>
<organism evidence="9 10">
    <name type="scientific">Acetilactobacillus jinshanensis</name>
    <dbReference type="NCBI Taxonomy" id="1720083"/>
    <lineage>
        <taxon>Bacteria</taxon>
        <taxon>Bacillati</taxon>
        <taxon>Bacillota</taxon>
        <taxon>Bacilli</taxon>
        <taxon>Lactobacillales</taxon>
        <taxon>Lactobacillaceae</taxon>
        <taxon>Acetilactobacillus</taxon>
    </lineage>
</organism>
<dbReference type="KEGG" id="lji:ELX58_04505"/>
<evidence type="ECO:0000259" key="8">
    <source>
        <dbReference type="Pfam" id="PF01435"/>
    </source>
</evidence>
<evidence type="ECO:0000313" key="9">
    <source>
        <dbReference type="EMBL" id="QBP18409.1"/>
    </source>
</evidence>
<evidence type="ECO:0000256" key="3">
    <source>
        <dbReference type="ARBA" id="ARBA00022801"/>
    </source>
</evidence>
<dbReference type="GO" id="GO:0004222">
    <property type="term" value="F:metalloendopeptidase activity"/>
    <property type="evidence" value="ECO:0007669"/>
    <property type="project" value="InterPro"/>
</dbReference>
<dbReference type="Pfam" id="PF01435">
    <property type="entry name" value="Peptidase_M48"/>
    <property type="match status" value="1"/>
</dbReference>
<keyword evidence="5 6" id="KW-0482">Metalloprotease</keyword>
<keyword evidence="3 6" id="KW-0378">Hydrolase</keyword>
<accession>A0A4V1ALQ4</accession>
<evidence type="ECO:0000256" key="2">
    <source>
        <dbReference type="ARBA" id="ARBA00022723"/>
    </source>
</evidence>
<reference evidence="10" key="1">
    <citation type="submission" date="2018-12" db="EMBL/GenBank/DDBJ databases">
        <title>A new species of lactobacillus.</title>
        <authorList>
            <person name="Jian Y."/>
            <person name="Xin L."/>
            <person name="Hong Z.J."/>
            <person name="Ming L.Z."/>
            <person name="Hong X.Z."/>
        </authorList>
    </citation>
    <scope>NUCLEOTIDE SEQUENCE [LARGE SCALE GENOMIC DNA]</scope>
    <source>
        <strain evidence="10">HSLZ-75</strain>
    </source>
</reference>
<dbReference type="AlphaFoldDB" id="A0A4V1ALQ4"/>
<dbReference type="GO" id="GO:0006508">
    <property type="term" value="P:proteolysis"/>
    <property type="evidence" value="ECO:0007669"/>
    <property type="project" value="UniProtKB-KW"/>
</dbReference>
<feature type="coiled-coil region" evidence="7">
    <location>
        <begin position="214"/>
        <end position="255"/>
    </location>
</feature>
<dbReference type="OrthoDB" id="15218at2"/>
<comment type="similarity">
    <text evidence="6">Belongs to the peptidase M48 family.</text>
</comment>
<keyword evidence="2" id="KW-0479">Metal-binding</keyword>
<evidence type="ECO:0000256" key="7">
    <source>
        <dbReference type="SAM" id="Coils"/>
    </source>
</evidence>
<sequence>MLTFHEDGINWGDFTLRKTLYDPDQANGDPLSNMDPNHFFNLPISEIKNRFNAEIGETRKKIPYDEKNHSFITNEIHRLCKKAGISMMSVVQFNTDKIGASTSPGIEIDVSSGAIEKLNKSELKALLAHEVAHSIIHAKRINTENEETAADVIGARLSSKDSMIHLIEYFEKHVNVASTGDEAHYSDPKRIAEIKQSFKEADAKLRQINHLKSQVQITREKNEHYRKLRELKQRLAKTEKRNQELKKQIEKRKNYHLK</sequence>
<dbReference type="InterPro" id="IPR001915">
    <property type="entry name" value="Peptidase_M48"/>
</dbReference>
<evidence type="ECO:0000256" key="1">
    <source>
        <dbReference type="ARBA" id="ARBA00022670"/>
    </source>
</evidence>
<dbReference type="Gene3D" id="3.30.2010.10">
    <property type="entry name" value="Metalloproteases ('zincins'), catalytic domain"/>
    <property type="match status" value="1"/>
</dbReference>
<feature type="domain" description="Peptidase M48" evidence="8">
    <location>
        <begin position="72"/>
        <end position="134"/>
    </location>
</feature>
<protein>
    <recommendedName>
        <fullName evidence="8">Peptidase M48 domain-containing protein</fullName>
    </recommendedName>
</protein>